<reference evidence="4" key="1">
    <citation type="submission" date="2016-06" db="UniProtKB">
        <authorList>
            <consortium name="WormBaseParasite"/>
        </authorList>
    </citation>
    <scope>IDENTIFICATION</scope>
</reference>
<keyword evidence="3" id="KW-1185">Reference proteome</keyword>
<dbReference type="EMBL" id="UZAN01000125">
    <property type="protein sequence ID" value="VDP16009.1"/>
    <property type="molecule type" value="Genomic_DNA"/>
</dbReference>
<feature type="region of interest" description="Disordered" evidence="1">
    <location>
        <begin position="1"/>
        <end position="103"/>
    </location>
</feature>
<evidence type="ECO:0000313" key="4">
    <source>
        <dbReference type="WBParaSite" id="ECPE_0000005001-mRNA-1"/>
    </source>
</evidence>
<organism evidence="4">
    <name type="scientific">Echinostoma caproni</name>
    <dbReference type="NCBI Taxonomy" id="27848"/>
    <lineage>
        <taxon>Eukaryota</taxon>
        <taxon>Metazoa</taxon>
        <taxon>Spiralia</taxon>
        <taxon>Lophotrochozoa</taxon>
        <taxon>Platyhelminthes</taxon>
        <taxon>Trematoda</taxon>
        <taxon>Digenea</taxon>
        <taxon>Plagiorchiida</taxon>
        <taxon>Echinostomata</taxon>
        <taxon>Echinostomatoidea</taxon>
        <taxon>Echinostomatidae</taxon>
        <taxon>Echinostoma</taxon>
    </lineage>
</organism>
<name>A0A182ZZB6_9TREM</name>
<dbReference type="Proteomes" id="UP000272942">
    <property type="component" value="Unassembled WGS sequence"/>
</dbReference>
<protein>
    <submittedName>
        <fullName evidence="2 4">Uncharacterized protein</fullName>
    </submittedName>
</protein>
<proteinExistence type="predicted"/>
<accession>A0A182ZZB6</accession>
<evidence type="ECO:0000313" key="2">
    <source>
        <dbReference type="EMBL" id="VDP16009.1"/>
    </source>
</evidence>
<reference evidence="2 3" key="2">
    <citation type="submission" date="2018-11" db="EMBL/GenBank/DDBJ databases">
        <authorList>
            <consortium name="Pathogen Informatics"/>
        </authorList>
    </citation>
    <scope>NUCLEOTIDE SEQUENCE [LARGE SCALE GENOMIC DNA]</scope>
    <source>
        <strain evidence="2 3">Egypt</strain>
    </source>
</reference>
<dbReference type="WBParaSite" id="ECPE_0000005001-mRNA-1">
    <property type="protein sequence ID" value="ECPE_0000005001-mRNA-1"/>
    <property type="gene ID" value="ECPE_0000005001"/>
</dbReference>
<feature type="compositionally biased region" description="Polar residues" evidence="1">
    <location>
        <begin position="93"/>
        <end position="103"/>
    </location>
</feature>
<dbReference type="AlphaFoldDB" id="A0A182ZZB6"/>
<sequence length="103" mass="11604">MKGIKKRVLASDRIKNGAHPTRHAEAAAGSASRGNVDCHPERANRQLQPDRQCAANGKDTHRMPQHRSGRSTHLMPRTGQTSRNGMRKKRQRTCQVRTKTNKE</sequence>
<evidence type="ECO:0000256" key="1">
    <source>
        <dbReference type="SAM" id="MobiDB-lite"/>
    </source>
</evidence>
<gene>
    <name evidence="2" type="ORF">ECPE_LOCUS51</name>
</gene>
<evidence type="ECO:0000313" key="3">
    <source>
        <dbReference type="Proteomes" id="UP000272942"/>
    </source>
</evidence>